<dbReference type="Pfam" id="PF00106">
    <property type="entry name" value="adh_short"/>
    <property type="match status" value="1"/>
</dbReference>
<name>A0ABW5CN53_9HYPH</name>
<keyword evidence="2" id="KW-0521">NADP</keyword>
<dbReference type="InterPro" id="IPR036291">
    <property type="entry name" value="NAD(P)-bd_dom_sf"/>
</dbReference>
<dbReference type="Proteomes" id="UP001597371">
    <property type="component" value="Unassembled WGS sequence"/>
</dbReference>
<sequence>MTDHGSHIALITGANKGIGFETARRIGQQGHVILLGARDPSRGEPAAVKLKEEGIDARFLHLDVTDRTTIRAAAQEIESSFGKLDVLVNNAGMGSPSDGPVGKADLLEVRRIFETNFFGALEVTQAMLPLLKKAPSARIVNVSSGLGSLARHSDPEWEFGAVQLTGYNSTKAALNMATVLLAKELKDTGIKVNSVAPGFTATDLNGGGPGAQTVEEGAEASVLAALLPDDGMTGGFFGREEPEPW</sequence>
<dbReference type="RefSeq" id="WP_209736673.1">
    <property type="nucleotide sequence ID" value="NZ_CP072611.1"/>
</dbReference>
<dbReference type="EMBL" id="JBHUIJ010000006">
    <property type="protein sequence ID" value="MFD2237193.1"/>
    <property type="molecule type" value="Genomic_DNA"/>
</dbReference>
<evidence type="ECO:0000313" key="6">
    <source>
        <dbReference type="Proteomes" id="UP001597371"/>
    </source>
</evidence>
<dbReference type="InterPro" id="IPR002347">
    <property type="entry name" value="SDR_fam"/>
</dbReference>
<reference evidence="6" key="1">
    <citation type="journal article" date="2019" name="Int. J. Syst. Evol. Microbiol.">
        <title>The Global Catalogue of Microorganisms (GCM) 10K type strain sequencing project: providing services to taxonomists for standard genome sequencing and annotation.</title>
        <authorList>
            <consortium name="The Broad Institute Genomics Platform"/>
            <consortium name="The Broad Institute Genome Sequencing Center for Infectious Disease"/>
            <person name="Wu L."/>
            <person name="Ma J."/>
        </authorList>
    </citation>
    <scope>NUCLEOTIDE SEQUENCE [LARGE SCALE GENOMIC DNA]</scope>
    <source>
        <strain evidence="6">ZS-35-S2</strain>
    </source>
</reference>
<organism evidence="5 6">
    <name type="scientific">Aureimonas populi</name>
    <dbReference type="NCBI Taxonomy" id="1701758"/>
    <lineage>
        <taxon>Bacteria</taxon>
        <taxon>Pseudomonadati</taxon>
        <taxon>Pseudomonadota</taxon>
        <taxon>Alphaproteobacteria</taxon>
        <taxon>Hyphomicrobiales</taxon>
        <taxon>Aurantimonadaceae</taxon>
        <taxon>Aureimonas</taxon>
    </lineage>
</organism>
<evidence type="ECO:0000256" key="4">
    <source>
        <dbReference type="RuleBase" id="RU000363"/>
    </source>
</evidence>
<dbReference type="SUPFAM" id="SSF51735">
    <property type="entry name" value="NAD(P)-binding Rossmann-fold domains"/>
    <property type="match status" value="1"/>
</dbReference>
<accession>A0ABW5CN53</accession>
<dbReference type="PANTHER" id="PTHR43490:SF99">
    <property type="entry name" value="SHORT-CHAIN DEHYDROGENASE_REDUCTASE"/>
    <property type="match status" value="1"/>
</dbReference>
<comment type="similarity">
    <text evidence="1 4">Belongs to the short-chain dehydrogenases/reductases (SDR) family.</text>
</comment>
<evidence type="ECO:0000313" key="5">
    <source>
        <dbReference type="EMBL" id="MFD2237193.1"/>
    </source>
</evidence>
<dbReference type="PRINTS" id="PR00081">
    <property type="entry name" value="GDHRDH"/>
</dbReference>
<dbReference type="CDD" id="cd05324">
    <property type="entry name" value="carb_red_PTCR-like_SDR_c"/>
    <property type="match status" value="1"/>
</dbReference>
<proteinExistence type="inferred from homology"/>
<keyword evidence="6" id="KW-1185">Reference proteome</keyword>
<dbReference type="PANTHER" id="PTHR43490">
    <property type="entry name" value="(+)-NEOMENTHOL DEHYDROGENASE"/>
    <property type="match status" value="1"/>
</dbReference>
<comment type="caution">
    <text evidence="5">The sequence shown here is derived from an EMBL/GenBank/DDBJ whole genome shotgun (WGS) entry which is preliminary data.</text>
</comment>
<dbReference type="PRINTS" id="PR00080">
    <property type="entry name" value="SDRFAMILY"/>
</dbReference>
<gene>
    <name evidence="5" type="ORF">ACFSKQ_06895</name>
</gene>
<evidence type="ECO:0000256" key="1">
    <source>
        <dbReference type="ARBA" id="ARBA00006484"/>
    </source>
</evidence>
<evidence type="ECO:0000256" key="3">
    <source>
        <dbReference type="ARBA" id="ARBA00023002"/>
    </source>
</evidence>
<keyword evidence="3" id="KW-0560">Oxidoreductase</keyword>
<dbReference type="InterPro" id="IPR045313">
    <property type="entry name" value="CBR1-like"/>
</dbReference>
<evidence type="ECO:0000256" key="2">
    <source>
        <dbReference type="ARBA" id="ARBA00022857"/>
    </source>
</evidence>
<protein>
    <submittedName>
        <fullName evidence="5">SDR family oxidoreductase</fullName>
    </submittedName>
</protein>
<dbReference type="Gene3D" id="3.40.50.720">
    <property type="entry name" value="NAD(P)-binding Rossmann-like Domain"/>
    <property type="match status" value="1"/>
</dbReference>